<sequence length="91" mass="9556">MIGRGPIPALLVASLALAGCAATPRDNAPGPNPQLAASVADRLSFYRIDVAPETLTTAQASALHLLMVSERGYLTIQRKARAILTNPDFAD</sequence>
<comment type="caution">
    <text evidence="2">The sequence shown here is derived from an EMBL/GenBank/DDBJ whole genome shotgun (WGS) entry which is preliminary data.</text>
</comment>
<gene>
    <name evidence="2" type="ORF">OCGS_2083</name>
</gene>
<organism evidence="2 3">
    <name type="scientific">Oceaniovalibus guishaninsula JLT2003</name>
    <dbReference type="NCBI Taxonomy" id="1231392"/>
    <lineage>
        <taxon>Bacteria</taxon>
        <taxon>Pseudomonadati</taxon>
        <taxon>Pseudomonadota</taxon>
        <taxon>Alphaproteobacteria</taxon>
        <taxon>Rhodobacterales</taxon>
        <taxon>Roseobacteraceae</taxon>
        <taxon>Oceaniovalibus</taxon>
    </lineage>
</organism>
<dbReference type="eggNOG" id="ENOG502ZT9Q">
    <property type="taxonomic scope" value="Bacteria"/>
</dbReference>
<proteinExistence type="predicted"/>
<feature type="signal peptide" evidence="1">
    <location>
        <begin position="1"/>
        <end position="18"/>
    </location>
</feature>
<accession>K2HLI2</accession>
<dbReference type="EMBL" id="AMGO01000047">
    <property type="protein sequence ID" value="EKE43749.1"/>
    <property type="molecule type" value="Genomic_DNA"/>
</dbReference>
<name>K2HLI2_9RHOB</name>
<dbReference type="OrthoDB" id="7876380at2"/>
<keyword evidence="1" id="KW-0732">Signal</keyword>
<dbReference type="STRING" id="1231392.OCGS_2083"/>
<keyword evidence="3" id="KW-1185">Reference proteome</keyword>
<feature type="chain" id="PRO_5003861195" description="Lipoprotein" evidence="1">
    <location>
        <begin position="19"/>
        <end position="91"/>
    </location>
</feature>
<dbReference type="AlphaFoldDB" id="K2HLI2"/>
<protein>
    <recommendedName>
        <fullName evidence="4">Lipoprotein</fullName>
    </recommendedName>
</protein>
<dbReference type="PROSITE" id="PS51257">
    <property type="entry name" value="PROKAR_LIPOPROTEIN"/>
    <property type="match status" value="1"/>
</dbReference>
<evidence type="ECO:0008006" key="4">
    <source>
        <dbReference type="Google" id="ProtNLM"/>
    </source>
</evidence>
<reference evidence="2 3" key="1">
    <citation type="journal article" date="2012" name="J. Bacteriol.">
        <title>Draft Genome Sequence of Oceaniovalibus guishaninsula JLT2003T.</title>
        <authorList>
            <person name="Tang K."/>
            <person name="Liu K."/>
            <person name="Jiao N."/>
        </authorList>
    </citation>
    <scope>NUCLEOTIDE SEQUENCE [LARGE SCALE GENOMIC DNA]</scope>
    <source>
        <strain evidence="2 3">JLT2003</strain>
    </source>
</reference>
<dbReference type="Proteomes" id="UP000006765">
    <property type="component" value="Unassembled WGS sequence"/>
</dbReference>
<evidence type="ECO:0000313" key="2">
    <source>
        <dbReference type="EMBL" id="EKE43749.1"/>
    </source>
</evidence>
<dbReference type="RefSeq" id="WP_007427235.1">
    <property type="nucleotide sequence ID" value="NZ_AMGO01000047.1"/>
</dbReference>
<evidence type="ECO:0000313" key="3">
    <source>
        <dbReference type="Proteomes" id="UP000006765"/>
    </source>
</evidence>
<evidence type="ECO:0000256" key="1">
    <source>
        <dbReference type="SAM" id="SignalP"/>
    </source>
</evidence>